<evidence type="ECO:0000313" key="2">
    <source>
        <dbReference type="EMBL" id="EXB05197.1"/>
    </source>
</evidence>
<comment type="caution">
    <text evidence="2">The sequence shown here is derived from an EMBL/GenBank/DDBJ whole genome shotgun (WGS) entry which is preliminary data.</text>
</comment>
<dbReference type="RefSeq" id="WP_032051269.1">
    <property type="nucleotide sequence ID" value="NZ_JEWH01000030.1"/>
</dbReference>
<dbReference type="EMBL" id="JEWH01000030">
    <property type="protein sequence ID" value="EXB05197.1"/>
    <property type="molecule type" value="Genomic_DNA"/>
</dbReference>
<evidence type="ECO:0000313" key="3">
    <source>
        <dbReference type="Proteomes" id="UP000020595"/>
    </source>
</evidence>
<dbReference type="PATRIC" id="fig|1310613.3.peg.2316"/>
<accession>A0A009HM09</accession>
<reference evidence="2 3" key="1">
    <citation type="submission" date="2014-02" db="EMBL/GenBank/DDBJ databases">
        <title>Comparative genomics and transcriptomics to identify genetic mechanisms underlying the emergence of carbapenem resistant Acinetobacter baumannii (CRAb).</title>
        <authorList>
            <person name="Harris A.D."/>
            <person name="Johnson K.J."/>
            <person name="George J."/>
            <person name="Shefchek K."/>
            <person name="Daugherty S.C."/>
            <person name="Parankush S."/>
            <person name="Sadzewicz L."/>
            <person name="Tallon L."/>
            <person name="Sengamalay N."/>
            <person name="Hazen T.H."/>
            <person name="Rasko D.A."/>
        </authorList>
    </citation>
    <scope>NUCLEOTIDE SEQUENCE [LARGE SCALE GENOMIC DNA]</scope>
    <source>
        <strain evidence="2 3">1295743</strain>
    </source>
</reference>
<dbReference type="AlphaFoldDB" id="A0A009HM09"/>
<gene>
    <name evidence="2" type="ORF">J512_2407</name>
</gene>
<name>A0A009HM09_ACIB9</name>
<protein>
    <submittedName>
        <fullName evidence="2">Uncharacterized protein</fullName>
    </submittedName>
</protein>
<dbReference type="Proteomes" id="UP000020595">
    <property type="component" value="Unassembled WGS sequence"/>
</dbReference>
<feature type="compositionally biased region" description="Polar residues" evidence="1">
    <location>
        <begin position="102"/>
        <end position="130"/>
    </location>
</feature>
<sequence>MSKTVKIKPSHESQGDFVIISVDQFNPLEHELIEGETFPVNESEVTNDALVPVEQFDELANKLVISEEQLLTAKEELMAFKNDVPAMKARIAELQGDDTLVGATNENQNPSTENTGDAQASGSKSTAKNSKQSKDQE</sequence>
<organism evidence="2 3">
    <name type="scientific">Acinetobacter baumannii (strain 1295743)</name>
    <dbReference type="NCBI Taxonomy" id="1310613"/>
    <lineage>
        <taxon>Bacteria</taxon>
        <taxon>Pseudomonadati</taxon>
        <taxon>Pseudomonadota</taxon>
        <taxon>Gammaproteobacteria</taxon>
        <taxon>Moraxellales</taxon>
        <taxon>Moraxellaceae</taxon>
        <taxon>Acinetobacter</taxon>
        <taxon>Acinetobacter calcoaceticus/baumannii complex</taxon>
    </lineage>
</organism>
<feature type="region of interest" description="Disordered" evidence="1">
    <location>
        <begin position="96"/>
        <end position="137"/>
    </location>
</feature>
<proteinExistence type="predicted"/>
<evidence type="ECO:0000256" key="1">
    <source>
        <dbReference type="SAM" id="MobiDB-lite"/>
    </source>
</evidence>